<organism evidence="8 9">
    <name type="scientific">Parasponia andersonii</name>
    <name type="common">Sponia andersonii</name>
    <dbReference type="NCBI Taxonomy" id="3476"/>
    <lineage>
        <taxon>Eukaryota</taxon>
        <taxon>Viridiplantae</taxon>
        <taxon>Streptophyta</taxon>
        <taxon>Embryophyta</taxon>
        <taxon>Tracheophyta</taxon>
        <taxon>Spermatophyta</taxon>
        <taxon>Magnoliopsida</taxon>
        <taxon>eudicotyledons</taxon>
        <taxon>Gunneridae</taxon>
        <taxon>Pentapetalae</taxon>
        <taxon>rosids</taxon>
        <taxon>fabids</taxon>
        <taxon>Rosales</taxon>
        <taxon>Cannabaceae</taxon>
        <taxon>Parasponia</taxon>
    </lineage>
</organism>
<evidence type="ECO:0000256" key="2">
    <source>
        <dbReference type="ARBA" id="ARBA00010407"/>
    </source>
</evidence>
<dbReference type="EMBL" id="JXTB01000131">
    <property type="protein sequence ID" value="PON60340.1"/>
    <property type="molecule type" value="Genomic_DNA"/>
</dbReference>
<dbReference type="Gene3D" id="3.90.70.80">
    <property type="match status" value="1"/>
</dbReference>
<reference evidence="9" key="1">
    <citation type="submission" date="2016-06" db="EMBL/GenBank/DDBJ databases">
        <title>Parallel loss of symbiosis genes in relatives of nitrogen-fixing non-legume Parasponia.</title>
        <authorList>
            <person name="Van Velzen R."/>
            <person name="Holmer R."/>
            <person name="Bu F."/>
            <person name="Rutten L."/>
            <person name="Van Zeijl A."/>
            <person name="Liu W."/>
            <person name="Santuari L."/>
            <person name="Cao Q."/>
            <person name="Sharma T."/>
            <person name="Shen D."/>
            <person name="Roswanjaya Y."/>
            <person name="Wardhani T."/>
            <person name="Kalhor M.S."/>
            <person name="Jansen J."/>
            <person name="Van den Hoogen J."/>
            <person name="Gungor B."/>
            <person name="Hartog M."/>
            <person name="Hontelez J."/>
            <person name="Verver J."/>
            <person name="Yang W.-C."/>
            <person name="Schijlen E."/>
            <person name="Repin R."/>
            <person name="Schilthuizen M."/>
            <person name="Schranz E."/>
            <person name="Heidstra R."/>
            <person name="Miyata K."/>
            <person name="Fedorova E."/>
            <person name="Kohlen W."/>
            <person name="Bisseling T."/>
            <person name="Smit S."/>
            <person name="Geurts R."/>
        </authorList>
    </citation>
    <scope>NUCLEOTIDE SEQUENCE [LARGE SCALE GENOMIC DNA]</scope>
    <source>
        <strain evidence="9">cv. WU1-14</strain>
    </source>
</reference>
<accession>A0A2P5CH34</accession>
<evidence type="ECO:0000256" key="6">
    <source>
        <dbReference type="SAM" id="MobiDB-lite"/>
    </source>
</evidence>
<dbReference type="Proteomes" id="UP000237105">
    <property type="component" value="Unassembled WGS sequence"/>
</dbReference>
<dbReference type="CDD" id="cd22751">
    <property type="entry name" value="OTU_plant_OTU9-like"/>
    <property type="match status" value="1"/>
</dbReference>
<proteinExistence type="inferred from homology"/>
<dbReference type="EC" id="3.4.19.12" evidence="3"/>
<sequence>MAIYEDSDFIQSCLRLFNVEDDPILSYGYYGNGMLQNHADDIYHRQSLGVYYDTESNNVENDEIIAHTLQEEFSRLDMEESSVHSHAGEDHSQALVSAWQSPPRNSSPEADSLGPSTSSSPIGQDEYLHSLELADGYAHVDEVNWLDQIPIPFAQHVPRINGEIPSIDEATSDHQRLLDRLQLYRFIEHKVQGDGNCQFRALSDQLYDTPENHNNVRSQVVNQLIAHPEIYEGCVPMTYDDYLEKMSKSGEWGDHVTLQAAADVYGVKIIVMTSFEDNYCIEILPKFQTPKRVIYLSFWAEVHYNSIYPQGDIPTGEFRKKRKWWNFGNKL</sequence>
<dbReference type="GO" id="GO:0004843">
    <property type="term" value="F:cysteine-type deubiquitinase activity"/>
    <property type="evidence" value="ECO:0007669"/>
    <property type="project" value="UniProtKB-EC"/>
</dbReference>
<feature type="compositionally biased region" description="Polar residues" evidence="6">
    <location>
        <begin position="94"/>
        <end position="122"/>
    </location>
</feature>
<keyword evidence="9" id="KW-1185">Reference proteome</keyword>
<dbReference type="GO" id="GO:0016579">
    <property type="term" value="P:protein deubiquitination"/>
    <property type="evidence" value="ECO:0007669"/>
    <property type="project" value="TreeGrafter"/>
</dbReference>
<comment type="caution">
    <text evidence="8">The sequence shown here is derived from an EMBL/GenBank/DDBJ whole genome shotgun (WGS) entry which is preliminary data.</text>
</comment>
<dbReference type="InterPro" id="IPR003323">
    <property type="entry name" value="OTU_dom"/>
</dbReference>
<gene>
    <name evidence="8" type="ORF">PanWU01x14_153260</name>
</gene>
<dbReference type="SUPFAM" id="SSF54001">
    <property type="entry name" value="Cysteine proteinases"/>
    <property type="match status" value="1"/>
</dbReference>
<dbReference type="OrthoDB" id="415023at2759"/>
<evidence type="ECO:0000256" key="3">
    <source>
        <dbReference type="ARBA" id="ARBA00012759"/>
    </source>
</evidence>
<feature type="region of interest" description="Disordered" evidence="6">
    <location>
        <begin position="77"/>
        <end position="123"/>
    </location>
</feature>
<feature type="domain" description="OTU" evidence="7">
    <location>
        <begin position="186"/>
        <end position="310"/>
    </location>
</feature>
<dbReference type="InterPro" id="IPR050704">
    <property type="entry name" value="Peptidase_C85-like"/>
</dbReference>
<evidence type="ECO:0000256" key="1">
    <source>
        <dbReference type="ARBA" id="ARBA00000707"/>
    </source>
</evidence>
<evidence type="ECO:0000256" key="4">
    <source>
        <dbReference type="ARBA" id="ARBA00022786"/>
    </source>
</evidence>
<dbReference type="PANTHER" id="PTHR12419:SF103">
    <property type="entry name" value="OVARIAN TUMOR DOMAIN-CONTAINING DEUBIQUITINATING ENZYME 10-RELATED"/>
    <property type="match status" value="1"/>
</dbReference>
<evidence type="ECO:0000259" key="7">
    <source>
        <dbReference type="PROSITE" id="PS50802"/>
    </source>
</evidence>
<dbReference type="InterPro" id="IPR038765">
    <property type="entry name" value="Papain-like_cys_pep_sf"/>
</dbReference>
<evidence type="ECO:0000313" key="8">
    <source>
        <dbReference type="EMBL" id="PON60340.1"/>
    </source>
</evidence>
<keyword evidence="4" id="KW-0833">Ubl conjugation pathway</keyword>
<dbReference type="PROSITE" id="PS50802">
    <property type="entry name" value="OTU"/>
    <property type="match status" value="1"/>
</dbReference>
<dbReference type="AlphaFoldDB" id="A0A2P5CH34"/>
<protein>
    <recommendedName>
        <fullName evidence="3">ubiquitinyl hydrolase 1</fullName>
        <ecNumber evidence="3">3.4.19.12</ecNumber>
    </recommendedName>
</protein>
<dbReference type="PANTHER" id="PTHR12419">
    <property type="entry name" value="OTU DOMAIN CONTAINING PROTEIN"/>
    <property type="match status" value="1"/>
</dbReference>
<comment type="catalytic activity">
    <reaction evidence="1">
        <text>Thiol-dependent hydrolysis of ester, thioester, amide, peptide and isopeptide bonds formed by the C-terminal Gly of ubiquitin (a 76-residue protein attached to proteins as an intracellular targeting signal).</text>
        <dbReference type="EC" id="3.4.19.12"/>
    </reaction>
</comment>
<comment type="similarity">
    <text evidence="2">Belongs to the peptidase C85 family.</text>
</comment>
<dbReference type="STRING" id="3476.A0A2P5CH34"/>
<feature type="compositionally biased region" description="Basic and acidic residues" evidence="6">
    <location>
        <begin position="77"/>
        <end position="92"/>
    </location>
</feature>
<dbReference type="FunFam" id="3.90.70.80:FF:000001">
    <property type="entry name" value="OTU domain-containing protein"/>
    <property type="match status" value="1"/>
</dbReference>
<name>A0A2P5CH34_PARAD</name>
<dbReference type="Pfam" id="PF02338">
    <property type="entry name" value="OTU"/>
    <property type="match status" value="1"/>
</dbReference>
<evidence type="ECO:0000313" key="9">
    <source>
        <dbReference type="Proteomes" id="UP000237105"/>
    </source>
</evidence>
<keyword evidence="5" id="KW-0378">Hydrolase</keyword>
<evidence type="ECO:0000256" key="5">
    <source>
        <dbReference type="ARBA" id="ARBA00022801"/>
    </source>
</evidence>